<dbReference type="PROSITE" id="PS50082">
    <property type="entry name" value="WD_REPEATS_2"/>
    <property type="match status" value="5"/>
</dbReference>
<keyword evidence="3" id="KW-0677">Repeat</keyword>
<keyword evidence="2 5" id="KW-0853">WD repeat</keyword>
<dbReference type="Gene3D" id="1.20.960.30">
    <property type="match status" value="1"/>
</dbReference>
<feature type="compositionally biased region" description="Basic and acidic residues" evidence="6">
    <location>
        <begin position="153"/>
        <end position="163"/>
    </location>
</feature>
<feature type="repeat" description="WD" evidence="5">
    <location>
        <begin position="342"/>
        <end position="383"/>
    </location>
</feature>
<dbReference type="Proteomes" id="UP001218218">
    <property type="component" value="Unassembled WGS sequence"/>
</dbReference>
<feature type="repeat" description="WD" evidence="5">
    <location>
        <begin position="209"/>
        <end position="243"/>
    </location>
</feature>
<dbReference type="Pfam" id="PF08513">
    <property type="entry name" value="LisH"/>
    <property type="match status" value="1"/>
</dbReference>
<dbReference type="SUPFAM" id="SSF50978">
    <property type="entry name" value="WD40 repeat-like"/>
    <property type="match status" value="1"/>
</dbReference>
<feature type="repeat" description="WD" evidence="5">
    <location>
        <begin position="487"/>
        <end position="535"/>
    </location>
</feature>
<evidence type="ECO:0000313" key="8">
    <source>
        <dbReference type="Proteomes" id="UP001218218"/>
    </source>
</evidence>
<feature type="repeat" description="WD" evidence="5">
    <location>
        <begin position="425"/>
        <end position="466"/>
    </location>
</feature>
<accession>A0AAD6Z076</accession>
<dbReference type="Gene3D" id="2.130.10.10">
    <property type="entry name" value="YVTN repeat-like/Quinoprotein amine dehydrogenase"/>
    <property type="match status" value="1"/>
</dbReference>
<name>A0AAD6Z076_9AGAR</name>
<dbReference type="PROSITE" id="PS00678">
    <property type="entry name" value="WD_REPEATS_1"/>
    <property type="match status" value="2"/>
</dbReference>
<reference evidence="7" key="1">
    <citation type="submission" date="2023-03" db="EMBL/GenBank/DDBJ databases">
        <title>Massive genome expansion in bonnet fungi (Mycena s.s.) driven by repeated elements and novel gene families across ecological guilds.</title>
        <authorList>
            <consortium name="Lawrence Berkeley National Laboratory"/>
            <person name="Harder C.B."/>
            <person name="Miyauchi S."/>
            <person name="Viragh M."/>
            <person name="Kuo A."/>
            <person name="Thoen E."/>
            <person name="Andreopoulos B."/>
            <person name="Lu D."/>
            <person name="Skrede I."/>
            <person name="Drula E."/>
            <person name="Henrissat B."/>
            <person name="Morin E."/>
            <person name="Kohler A."/>
            <person name="Barry K."/>
            <person name="LaButti K."/>
            <person name="Morin E."/>
            <person name="Salamov A."/>
            <person name="Lipzen A."/>
            <person name="Mereny Z."/>
            <person name="Hegedus B."/>
            <person name="Baldrian P."/>
            <person name="Stursova M."/>
            <person name="Weitz H."/>
            <person name="Taylor A."/>
            <person name="Grigoriev I.V."/>
            <person name="Nagy L.G."/>
            <person name="Martin F."/>
            <person name="Kauserud H."/>
        </authorList>
    </citation>
    <scope>NUCLEOTIDE SEQUENCE</scope>
    <source>
        <strain evidence="7">CBHHK002</strain>
    </source>
</reference>
<dbReference type="EMBL" id="JARIHO010000121">
    <property type="protein sequence ID" value="KAJ7302109.1"/>
    <property type="molecule type" value="Genomic_DNA"/>
</dbReference>
<sequence length="625" mass="67885">MAENSPVLRISSDDINCLVYAFLVDSGFKHTAFSLAMESRLSSSPNFSRRLPRGELVDLLSKALLYQEVECHWRADALARGCQAEFSLLQPHVCSLDPPRPRMGAWGQQQQGTRWPLGQSNRANASVGPNGVTPPPDNGKRKASPFDGADGQPAEKRAKRDPDADADEPMAIDSPISPSVLVGHKKLKPQGRQQGPGDADTNPDAILLLPGHEAEVFVLAFNPVRQSVLVTGSKDAVLNLWDLPYPPAITSPAFARAPGPPRRLLPFSSNSVKLGNGNPSVKMEDGNANVKMEDAADADVDADPSADLTALHWNSDGTLLAIASFDSVLRVCTEEGEMFFESTVHEGPIFAVRFSKDGRWLLTASLDNTACLWDVHAKRLNTQFRAHTGPCLDVEWISDSMFASCSADHSICLMEIGNARPIRRLDGHTNEVNQIKCNATGTHLVSCADDMTARVWRVRGDDGSSSSTLTAAMSSGEPGTAETAVVLIGHKHSVTSVGWCPDADRPAGTNEIIATASWDGTARLWDSVTGECLHVFEDHKLPVYALRFSPTGRWVATGSSDGWLHVYDVKARKLTWSWFAGVEKPGVYEIDWQADENLDRIALALECWKVAVIDVSKVPALQGKR</sequence>
<evidence type="ECO:0000256" key="5">
    <source>
        <dbReference type="PROSITE-ProRule" id="PRU00221"/>
    </source>
</evidence>
<protein>
    <submittedName>
        <fullName evidence="7">WD40 repeat-like protein</fullName>
    </submittedName>
</protein>
<comment type="subcellular location">
    <subcellularLocation>
        <location evidence="1">Nucleus</location>
    </subcellularLocation>
</comment>
<dbReference type="PANTHER" id="PTHR22846">
    <property type="entry name" value="WD40 REPEAT PROTEIN"/>
    <property type="match status" value="1"/>
</dbReference>
<evidence type="ECO:0000256" key="4">
    <source>
        <dbReference type="ARBA" id="ARBA00023242"/>
    </source>
</evidence>
<organism evidence="7 8">
    <name type="scientific">Mycena albidolilacea</name>
    <dbReference type="NCBI Taxonomy" id="1033008"/>
    <lineage>
        <taxon>Eukaryota</taxon>
        <taxon>Fungi</taxon>
        <taxon>Dikarya</taxon>
        <taxon>Basidiomycota</taxon>
        <taxon>Agaricomycotina</taxon>
        <taxon>Agaricomycetes</taxon>
        <taxon>Agaricomycetidae</taxon>
        <taxon>Agaricales</taxon>
        <taxon>Marasmiineae</taxon>
        <taxon>Mycenaceae</taxon>
        <taxon>Mycena</taxon>
    </lineage>
</organism>
<feature type="compositionally biased region" description="Polar residues" evidence="6">
    <location>
        <begin position="107"/>
        <end position="124"/>
    </location>
</feature>
<proteinExistence type="predicted"/>
<evidence type="ECO:0000256" key="3">
    <source>
        <dbReference type="ARBA" id="ARBA00022737"/>
    </source>
</evidence>
<dbReference type="InterPro" id="IPR020472">
    <property type="entry name" value="WD40_PAC1"/>
</dbReference>
<dbReference type="SMART" id="SM00667">
    <property type="entry name" value="LisH"/>
    <property type="match status" value="1"/>
</dbReference>
<gene>
    <name evidence="7" type="ORF">DFH08DRAFT_906083</name>
</gene>
<dbReference type="InterPro" id="IPR006594">
    <property type="entry name" value="LisH"/>
</dbReference>
<dbReference type="GO" id="GO:0000118">
    <property type="term" value="C:histone deacetylase complex"/>
    <property type="evidence" value="ECO:0007669"/>
    <property type="project" value="TreeGrafter"/>
</dbReference>
<dbReference type="GO" id="GO:0003714">
    <property type="term" value="F:transcription corepressor activity"/>
    <property type="evidence" value="ECO:0007669"/>
    <property type="project" value="InterPro"/>
</dbReference>
<dbReference type="InterPro" id="IPR015943">
    <property type="entry name" value="WD40/YVTN_repeat-like_dom_sf"/>
</dbReference>
<dbReference type="PANTHER" id="PTHR22846:SF2">
    <property type="entry name" value="F-BOX-LIKE_WD REPEAT-CONTAINING PROTEIN EBI"/>
    <property type="match status" value="1"/>
</dbReference>
<feature type="region of interest" description="Disordered" evidence="6">
    <location>
        <begin position="100"/>
        <end position="180"/>
    </location>
</feature>
<dbReference type="CDD" id="cd00200">
    <property type="entry name" value="WD40"/>
    <property type="match status" value="1"/>
</dbReference>
<comment type="caution">
    <text evidence="7">The sequence shown here is derived from an EMBL/GenBank/DDBJ whole genome shotgun (WGS) entry which is preliminary data.</text>
</comment>
<keyword evidence="4" id="KW-0539">Nucleus</keyword>
<dbReference type="PRINTS" id="PR00320">
    <property type="entry name" value="GPROTEINBRPT"/>
</dbReference>
<dbReference type="InterPro" id="IPR036322">
    <property type="entry name" value="WD40_repeat_dom_sf"/>
</dbReference>
<dbReference type="PROSITE" id="PS50896">
    <property type="entry name" value="LISH"/>
    <property type="match status" value="1"/>
</dbReference>
<dbReference type="SMART" id="SM00320">
    <property type="entry name" value="WD40"/>
    <property type="match status" value="7"/>
</dbReference>
<feature type="repeat" description="WD" evidence="5">
    <location>
        <begin position="536"/>
        <end position="577"/>
    </location>
</feature>
<dbReference type="Pfam" id="PF00400">
    <property type="entry name" value="WD40"/>
    <property type="match status" value="6"/>
</dbReference>
<dbReference type="InterPro" id="IPR019775">
    <property type="entry name" value="WD40_repeat_CS"/>
</dbReference>
<evidence type="ECO:0000256" key="2">
    <source>
        <dbReference type="ARBA" id="ARBA00022574"/>
    </source>
</evidence>
<dbReference type="PROSITE" id="PS50294">
    <property type="entry name" value="WD_REPEATS_REGION"/>
    <property type="match status" value="5"/>
</dbReference>
<evidence type="ECO:0000313" key="7">
    <source>
        <dbReference type="EMBL" id="KAJ7302109.1"/>
    </source>
</evidence>
<dbReference type="InterPro" id="IPR045183">
    <property type="entry name" value="Ebi-like"/>
</dbReference>
<keyword evidence="8" id="KW-1185">Reference proteome</keyword>
<evidence type="ECO:0000256" key="1">
    <source>
        <dbReference type="ARBA" id="ARBA00004123"/>
    </source>
</evidence>
<dbReference type="GO" id="GO:0006357">
    <property type="term" value="P:regulation of transcription by RNA polymerase II"/>
    <property type="evidence" value="ECO:0007669"/>
    <property type="project" value="TreeGrafter"/>
</dbReference>
<dbReference type="InterPro" id="IPR001680">
    <property type="entry name" value="WD40_rpt"/>
</dbReference>
<dbReference type="AlphaFoldDB" id="A0AAD6Z076"/>
<evidence type="ECO:0000256" key="6">
    <source>
        <dbReference type="SAM" id="MobiDB-lite"/>
    </source>
</evidence>